<name>A0AAD1XFX2_EUPCR</name>
<accession>A0AAD1XFX2</accession>
<dbReference type="AlphaFoldDB" id="A0AAD1XFX2"/>
<reference evidence="3" key="1">
    <citation type="submission" date="2023-07" db="EMBL/GenBank/DDBJ databases">
        <authorList>
            <consortium name="AG Swart"/>
            <person name="Singh M."/>
            <person name="Singh A."/>
            <person name="Seah K."/>
            <person name="Emmerich C."/>
        </authorList>
    </citation>
    <scope>NUCLEOTIDE SEQUENCE</scope>
    <source>
        <strain evidence="3">DP1</strain>
    </source>
</reference>
<dbReference type="EMBL" id="CAMPGE010011761">
    <property type="protein sequence ID" value="CAI2370572.1"/>
    <property type="molecule type" value="Genomic_DNA"/>
</dbReference>
<dbReference type="InterPro" id="IPR039869">
    <property type="entry name" value="UBTD1/2"/>
</dbReference>
<gene>
    <name evidence="3" type="ORF">ECRASSUSDP1_LOCUS11887</name>
</gene>
<dbReference type="Proteomes" id="UP001295684">
    <property type="component" value="Unassembled WGS sequence"/>
</dbReference>
<protein>
    <recommendedName>
        <fullName evidence="2">Ubiquitin-like domain-containing protein</fullName>
    </recommendedName>
</protein>
<feature type="compositionally biased region" description="Basic residues" evidence="1">
    <location>
        <begin position="15"/>
        <end position="26"/>
    </location>
</feature>
<evidence type="ECO:0000313" key="3">
    <source>
        <dbReference type="EMBL" id="CAI2370572.1"/>
    </source>
</evidence>
<dbReference type="InterPro" id="IPR038169">
    <property type="entry name" value="DC-UbP/UBTD2_N_sf"/>
</dbReference>
<organism evidence="3 4">
    <name type="scientific">Euplotes crassus</name>
    <dbReference type="NCBI Taxonomy" id="5936"/>
    <lineage>
        <taxon>Eukaryota</taxon>
        <taxon>Sar</taxon>
        <taxon>Alveolata</taxon>
        <taxon>Ciliophora</taxon>
        <taxon>Intramacronucleata</taxon>
        <taxon>Spirotrichea</taxon>
        <taxon>Hypotrichia</taxon>
        <taxon>Euplotida</taxon>
        <taxon>Euplotidae</taxon>
        <taxon>Moneuplotes</taxon>
    </lineage>
</organism>
<dbReference type="Gene3D" id="3.10.20.90">
    <property type="entry name" value="Phosphatidylinositol 3-kinase Catalytic Subunit, Chain A, domain 1"/>
    <property type="match status" value="1"/>
</dbReference>
<dbReference type="CDD" id="cd17039">
    <property type="entry name" value="Ubl_ubiquitin_like"/>
    <property type="match status" value="1"/>
</dbReference>
<proteinExistence type="predicted"/>
<evidence type="ECO:0000259" key="2">
    <source>
        <dbReference type="PROSITE" id="PS50053"/>
    </source>
</evidence>
<dbReference type="PANTHER" id="PTHR13609">
    <property type="entry name" value="UBIQUITIN DOMAIN CONTAINING 1 PROTEIN-RELATED"/>
    <property type="match status" value="1"/>
</dbReference>
<feature type="region of interest" description="Disordered" evidence="1">
    <location>
        <begin position="1"/>
        <end position="45"/>
    </location>
</feature>
<dbReference type="PROSITE" id="PS50053">
    <property type="entry name" value="UBIQUITIN_2"/>
    <property type="match status" value="1"/>
</dbReference>
<dbReference type="SUPFAM" id="SSF54236">
    <property type="entry name" value="Ubiquitin-like"/>
    <property type="match status" value="1"/>
</dbReference>
<dbReference type="Gene3D" id="1.20.225.20">
    <property type="entry name" value="Ub domain-containing protein, DC-UbP/UBTD2, N-terminal domain"/>
    <property type="match status" value="1"/>
</dbReference>
<evidence type="ECO:0000313" key="4">
    <source>
        <dbReference type="Proteomes" id="UP001295684"/>
    </source>
</evidence>
<sequence>MGCCSSNQEEARNPRGARPHNHRPQRPPRDVVRQPARGVGNQPNMAPYYGSLDKIENIIPDTMTGEGIKRTEAFTVELTEDKYKKWKDQFWETRAEGAEWVWEVLKEAVDLSASEAKELLKSKGIKTEPRLGMKMCYDETGKSYVLPPAIINEPVGFGEDLEKKKLEQIEAPNDEKDLTLTLRNASKFDDDEIEISDHSTVVELKEKYAELKDVDDIKKIRLLYYGRELKNDYNLYHYDINEEIILIAVVNHDLDD</sequence>
<feature type="domain" description="Ubiquitin-like" evidence="2">
    <location>
        <begin position="178"/>
        <end position="251"/>
    </location>
</feature>
<comment type="caution">
    <text evidence="3">The sequence shown here is derived from an EMBL/GenBank/DDBJ whole genome shotgun (WGS) entry which is preliminary data.</text>
</comment>
<dbReference type="InterPro" id="IPR029071">
    <property type="entry name" value="Ubiquitin-like_domsf"/>
</dbReference>
<keyword evidence="4" id="KW-1185">Reference proteome</keyword>
<dbReference type="InterPro" id="IPR000626">
    <property type="entry name" value="Ubiquitin-like_dom"/>
</dbReference>
<dbReference type="SMART" id="SM00213">
    <property type="entry name" value="UBQ"/>
    <property type="match status" value="1"/>
</dbReference>
<evidence type="ECO:0000256" key="1">
    <source>
        <dbReference type="SAM" id="MobiDB-lite"/>
    </source>
</evidence>
<dbReference type="Pfam" id="PF00240">
    <property type="entry name" value="ubiquitin"/>
    <property type="match status" value="1"/>
</dbReference>
<dbReference type="Pfam" id="PF16455">
    <property type="entry name" value="UBD"/>
    <property type="match status" value="1"/>
</dbReference>
<dbReference type="InterPro" id="IPR032752">
    <property type="entry name" value="DC-UbP/UBTD2_N"/>
</dbReference>